<evidence type="ECO:0000259" key="1">
    <source>
        <dbReference type="Pfam" id="PF09369"/>
    </source>
</evidence>
<evidence type="ECO:0000313" key="2">
    <source>
        <dbReference type="EMBL" id="POB00323.1"/>
    </source>
</evidence>
<dbReference type="Pfam" id="PF09369">
    <property type="entry name" value="MZB"/>
    <property type="match status" value="1"/>
</dbReference>
<protein>
    <recommendedName>
        <fullName evidence="1">MrfA-like Zn-binding domain-containing protein</fullName>
    </recommendedName>
</protein>
<sequence>MRADGAPVSGVSTGLEEWDKSAPLSGNLKYQKIIERRLCKKLGKKYFRLPPVLEKDATRPDGTPDLSSLVLRRFPEWLQCPSCEMLRPAGRWGQDPGKAYRFCPKCSNDRPGGAKVFAIPVRFAAACTAGHLDDFPWNWWVGHKEGCANRNELKLSSVGPGLAGLLLSCPTCNQSRSMDGAFGEKALKELSCKGSRPWLRTNSNGCGCNGNVGTFRAVQRGASNLYYPVMESALDIPPWTRSLERIIGDFWDVLLDITSLEGRIRYIESSEQLSRILARERIPPRELAERFEKMVNDADEIDTSNLRLDEYKVLTNTVDEDEGEFEIHREAVPPSLVSRVSCVVRVARLREVRVVRAFTRINPPFDGEGEVAPISESALDWLPAIEVRGEGVFIQLDQNEVLQWEQREDVKQRVHPAKESWIRDWSRRYPDKPIPYEASPRLLMIHAFAHALIRQLTLECGYSTASLRERLYVSEGVDGMTGVLIYTATSDSDGTLGGLQRRALPHLLGPTIEGALRSVQWCSSDPLCIEGEMAAPETHSIAACHSCLLVPETSCELHNRFLDRALLIGSGDGAMPGYFHTCLARTDRWQ</sequence>
<gene>
    <name evidence="2" type="ORF">C2134_02615</name>
</gene>
<dbReference type="Proteomes" id="UP000236416">
    <property type="component" value="Unassembled WGS sequence"/>
</dbReference>
<reference evidence="2 3" key="1">
    <citation type="submission" date="2018-01" db="EMBL/GenBank/DDBJ databases">
        <title>Genomic Sequence of Chromobacterium MWU13-2610 from wild cranberry bogs within the Cape Cod National Seashore.</title>
        <authorList>
            <person name="O'Hara-Hanley K."/>
            <person name="Soby S."/>
            <person name="Harrison A."/>
        </authorList>
    </citation>
    <scope>NUCLEOTIDE SEQUENCE [LARGE SCALE GENOMIC DNA]</scope>
    <source>
        <strain evidence="2 3">MWU13-2610</strain>
    </source>
</reference>
<organism evidence="2 3">
    <name type="scientific">Chromobacterium sinusclupearum</name>
    <dbReference type="NCBI Taxonomy" id="2077146"/>
    <lineage>
        <taxon>Bacteria</taxon>
        <taxon>Pseudomonadati</taxon>
        <taxon>Pseudomonadota</taxon>
        <taxon>Betaproteobacteria</taxon>
        <taxon>Neisseriales</taxon>
        <taxon>Chromobacteriaceae</taxon>
        <taxon>Chromobacterium</taxon>
    </lineage>
</organism>
<feature type="domain" description="MrfA-like Zn-binding" evidence="1">
    <location>
        <begin position="448"/>
        <end position="548"/>
    </location>
</feature>
<proteinExistence type="predicted"/>
<dbReference type="NCBIfam" id="NF038324">
    <property type="entry name" value="DrmB_fam"/>
    <property type="match status" value="1"/>
</dbReference>
<dbReference type="InterPro" id="IPR047721">
    <property type="entry name" value="DrmB"/>
</dbReference>
<dbReference type="InterPro" id="IPR018973">
    <property type="entry name" value="MZB"/>
</dbReference>
<accession>A0A2K4MTL5</accession>
<dbReference type="EMBL" id="PPTF01000010">
    <property type="protein sequence ID" value="POB00323.1"/>
    <property type="molecule type" value="Genomic_DNA"/>
</dbReference>
<name>A0A2K4MTL5_9NEIS</name>
<evidence type="ECO:0000313" key="3">
    <source>
        <dbReference type="Proteomes" id="UP000236416"/>
    </source>
</evidence>
<keyword evidence="3" id="KW-1185">Reference proteome</keyword>
<dbReference type="AlphaFoldDB" id="A0A2K4MTL5"/>
<comment type="caution">
    <text evidence="2">The sequence shown here is derived from an EMBL/GenBank/DDBJ whole genome shotgun (WGS) entry which is preliminary data.</text>
</comment>